<evidence type="ECO:0000313" key="4">
    <source>
        <dbReference type="Proteomes" id="UP001596052"/>
    </source>
</evidence>
<evidence type="ECO:0000256" key="2">
    <source>
        <dbReference type="SAM" id="SignalP"/>
    </source>
</evidence>
<evidence type="ECO:0000313" key="3">
    <source>
        <dbReference type="EMBL" id="MFC5454496.1"/>
    </source>
</evidence>
<dbReference type="InterPro" id="IPR018682">
    <property type="entry name" value="DUF2167_membr"/>
</dbReference>
<keyword evidence="1" id="KW-0812">Transmembrane</keyword>
<evidence type="ECO:0000256" key="1">
    <source>
        <dbReference type="SAM" id="Phobius"/>
    </source>
</evidence>
<dbReference type="Proteomes" id="UP001596052">
    <property type="component" value="Unassembled WGS sequence"/>
</dbReference>
<feature type="signal peptide" evidence="2">
    <location>
        <begin position="1"/>
        <end position="23"/>
    </location>
</feature>
<accession>A0ABW0KNM1</accession>
<reference evidence="4" key="1">
    <citation type="journal article" date="2019" name="Int. J. Syst. Evol. Microbiol.">
        <title>The Global Catalogue of Microorganisms (GCM) 10K type strain sequencing project: providing services to taxonomists for standard genome sequencing and annotation.</title>
        <authorList>
            <consortium name="The Broad Institute Genomics Platform"/>
            <consortium name="The Broad Institute Genome Sequencing Center for Infectious Disease"/>
            <person name="Wu L."/>
            <person name="Ma J."/>
        </authorList>
    </citation>
    <scope>NUCLEOTIDE SEQUENCE [LARGE SCALE GENOMIC DNA]</scope>
    <source>
        <strain evidence="4">CGMCC 4.1469</strain>
    </source>
</reference>
<feature type="transmembrane region" description="Helical" evidence="1">
    <location>
        <begin position="268"/>
        <end position="287"/>
    </location>
</feature>
<comment type="caution">
    <text evidence="3">The sequence shown here is derived from an EMBL/GenBank/DDBJ whole genome shotgun (WGS) entry which is preliminary data.</text>
</comment>
<keyword evidence="4" id="KW-1185">Reference proteome</keyword>
<proteinExistence type="predicted"/>
<dbReference type="EMBL" id="JBHSMQ010000002">
    <property type="protein sequence ID" value="MFC5454496.1"/>
    <property type="molecule type" value="Genomic_DNA"/>
</dbReference>
<protein>
    <submittedName>
        <fullName evidence="3">DUF2167 domain-containing protein</fullName>
    </submittedName>
</protein>
<dbReference type="RefSeq" id="WP_377164636.1">
    <property type="nucleotide sequence ID" value="NZ_JBHSMQ010000002.1"/>
</dbReference>
<name>A0ABW0KNM1_9BACT</name>
<dbReference type="Pfam" id="PF09935">
    <property type="entry name" value="DUF2167"/>
    <property type="match status" value="1"/>
</dbReference>
<keyword evidence="1" id="KW-1133">Transmembrane helix</keyword>
<sequence length="304" mass="33166">MKSSFFPRAVLLILLAVLPSIQAQQPGDQNANEEEKKLLDAMEKVGWVREGAGDLGGVAKIAIPKGYRFTHGSGTSRVLELFGNLPQSSASGMLTTEGFGPWIIFSYDDSGHVKDDEKNDINADELLKLRRERLAESNEVRKERGIPQLAILGWAMPPRFNDTTKTLEWAVRIQSLDGKGGESVNYETRLLGRTGSMQVQLVCGPEEFQPLLAEFQRVMQGFSYVEGQRYAEFRKGDKVAEYGLTALVAGTGAFAAAKMGLFGKIGIFFAKLGKAAILLVVGVLAGLKKLLGKLFGAREQPPSE</sequence>
<gene>
    <name evidence="3" type="ORF">ACFQDI_06470</name>
</gene>
<feature type="chain" id="PRO_5046753180" evidence="2">
    <location>
        <begin position="24"/>
        <end position="304"/>
    </location>
</feature>
<keyword evidence="1" id="KW-0472">Membrane</keyword>
<keyword evidence="2" id="KW-0732">Signal</keyword>
<organism evidence="3 4">
    <name type="scientific">Prosthecobacter fluviatilis</name>
    <dbReference type="NCBI Taxonomy" id="445931"/>
    <lineage>
        <taxon>Bacteria</taxon>
        <taxon>Pseudomonadati</taxon>
        <taxon>Verrucomicrobiota</taxon>
        <taxon>Verrucomicrobiia</taxon>
        <taxon>Verrucomicrobiales</taxon>
        <taxon>Verrucomicrobiaceae</taxon>
        <taxon>Prosthecobacter</taxon>
    </lineage>
</organism>